<dbReference type="Gene3D" id="3.40.50.300">
    <property type="entry name" value="P-loop containing nucleotide triphosphate hydrolases"/>
    <property type="match status" value="1"/>
</dbReference>
<evidence type="ECO:0000256" key="1">
    <source>
        <dbReference type="ARBA" id="ARBA00022741"/>
    </source>
</evidence>
<evidence type="ECO:0000313" key="3">
    <source>
        <dbReference type="EMBL" id="AKX34129.1"/>
    </source>
</evidence>
<keyword evidence="4" id="KW-1185">Reference proteome</keyword>
<evidence type="ECO:0000313" key="4">
    <source>
        <dbReference type="Proteomes" id="UP000067476"/>
    </source>
</evidence>
<gene>
    <name evidence="3" type="primary">coaE</name>
    <name evidence="3" type="ORF">SLITO_v1c04760</name>
</gene>
<name>A0A0K1W1C7_9MOLU</name>
<dbReference type="AlphaFoldDB" id="A0A0K1W1C7"/>
<keyword evidence="2" id="KW-0067">ATP-binding</keyword>
<dbReference type="Proteomes" id="UP000067476">
    <property type="component" value="Chromosome"/>
</dbReference>
<proteinExistence type="predicted"/>
<dbReference type="SUPFAM" id="SSF52540">
    <property type="entry name" value="P-loop containing nucleoside triphosphate hydrolases"/>
    <property type="match status" value="1"/>
</dbReference>
<dbReference type="GO" id="GO:0005524">
    <property type="term" value="F:ATP binding"/>
    <property type="evidence" value="ECO:0007669"/>
    <property type="project" value="UniProtKB-KW"/>
</dbReference>
<keyword evidence="3" id="KW-0418">Kinase</keyword>
<dbReference type="Pfam" id="PF01121">
    <property type="entry name" value="CoaE"/>
    <property type="match status" value="1"/>
</dbReference>
<keyword evidence="1" id="KW-0547">Nucleotide-binding</keyword>
<organism evidence="3 4">
    <name type="scientific">Spiroplasma litorale</name>
    <dbReference type="NCBI Taxonomy" id="216942"/>
    <lineage>
        <taxon>Bacteria</taxon>
        <taxon>Bacillati</taxon>
        <taxon>Mycoplasmatota</taxon>
        <taxon>Mollicutes</taxon>
        <taxon>Entomoplasmatales</taxon>
        <taxon>Spiroplasmataceae</taxon>
        <taxon>Spiroplasma</taxon>
    </lineage>
</organism>
<reference evidence="3 4" key="1">
    <citation type="journal article" date="2015" name="Genome Announc.">
        <title>Complete Genome Sequence of Spiroplasma litorale TN-1T (DSM 21781), a Bacterium Isolated from a Green-Eyed Horsefly (Tabanus nigrovittatus).</title>
        <authorList>
            <person name="Lo W.S."/>
            <person name="Lai Y.C."/>
            <person name="Lien Y.W."/>
            <person name="Wang T.H."/>
            <person name="Kuo C.H."/>
        </authorList>
    </citation>
    <scope>NUCLEOTIDE SEQUENCE [LARGE SCALE GENOMIC DNA]</scope>
    <source>
        <strain evidence="3 4">TN-1</strain>
    </source>
</reference>
<keyword evidence="3" id="KW-0808">Transferase</keyword>
<dbReference type="GO" id="GO:0004140">
    <property type="term" value="F:dephospho-CoA kinase activity"/>
    <property type="evidence" value="ECO:0007669"/>
    <property type="project" value="InterPro"/>
</dbReference>
<dbReference type="RefSeq" id="WP_075058221.1">
    <property type="nucleotide sequence ID" value="NZ_CP012357.1"/>
</dbReference>
<dbReference type="PATRIC" id="fig|216942.3.peg.479"/>
<dbReference type="GO" id="GO:0015937">
    <property type="term" value="P:coenzyme A biosynthetic process"/>
    <property type="evidence" value="ECO:0007669"/>
    <property type="project" value="InterPro"/>
</dbReference>
<dbReference type="STRING" id="216942.SLITO_v1c04760"/>
<protein>
    <submittedName>
        <fullName evidence="3">Dephospho-CoA kinase</fullName>
    </submittedName>
</protein>
<dbReference type="KEGG" id="sll:SLITO_v1c04760"/>
<sequence>MIIVGVYGVIGSGKSTSIDKLINNYYKNIAYHISCDLIGKRLLNSKEVFNFISKNFENVIQEKEIIKNKLRNLIFNDFKANELYANFIWPIISNEVEREIKLISESNKSIKVIFVEASILSGISTPFNFKILFKPSFFWKHKYYNNILNRDIGKTNKKQIKNIIKFQKYKNKYTKYDFKIKSTYKKHNNKTLILFKKIVDKFI</sequence>
<dbReference type="EMBL" id="CP012357">
    <property type="protein sequence ID" value="AKX34129.1"/>
    <property type="molecule type" value="Genomic_DNA"/>
</dbReference>
<evidence type="ECO:0000256" key="2">
    <source>
        <dbReference type="ARBA" id="ARBA00022840"/>
    </source>
</evidence>
<dbReference type="InterPro" id="IPR001977">
    <property type="entry name" value="Depp_CoAkinase"/>
</dbReference>
<dbReference type="OrthoDB" id="9812943at2"/>
<accession>A0A0K1W1C7</accession>
<dbReference type="InterPro" id="IPR027417">
    <property type="entry name" value="P-loop_NTPase"/>
</dbReference>